<accession>Q73QI2</accession>
<evidence type="ECO:0000256" key="1">
    <source>
        <dbReference type="SAM" id="Phobius"/>
    </source>
</evidence>
<evidence type="ECO:0000313" key="2">
    <source>
        <dbReference type="EMBL" id="AAS10956.1"/>
    </source>
</evidence>
<dbReference type="AlphaFoldDB" id="Q73QI2"/>
<dbReference type="EMBL" id="AE017226">
    <property type="protein sequence ID" value="AAS10956.1"/>
    <property type="molecule type" value="Genomic_DNA"/>
</dbReference>
<protein>
    <submittedName>
        <fullName evidence="2">Uncharacterized protein</fullName>
    </submittedName>
</protein>
<dbReference type="PaxDb" id="243275-TDE_0461"/>
<dbReference type="Proteomes" id="UP000008212">
    <property type="component" value="Chromosome"/>
</dbReference>
<dbReference type="KEGG" id="tde:TDE_0461"/>
<reference evidence="2 3" key="1">
    <citation type="journal article" date="2004" name="Proc. Natl. Acad. Sci. U.S.A.">
        <title>Comparison of the genome of the oral pathogen Treponema denticola with other spirochete genomes.</title>
        <authorList>
            <person name="Seshadri R."/>
            <person name="Myers G.S."/>
            <person name="Tettelin H."/>
            <person name="Eisen J.A."/>
            <person name="Heidelberg J.F."/>
            <person name="Dodson R.J."/>
            <person name="Davidsen T.M."/>
            <person name="DeBoy R.T."/>
            <person name="Fouts D.E."/>
            <person name="Haft D.H."/>
            <person name="Selengut J."/>
            <person name="Ren Q."/>
            <person name="Brinkac L.M."/>
            <person name="Madupu R."/>
            <person name="Kolonay J."/>
            <person name="Durkin S.A."/>
            <person name="Daugherty S.C."/>
            <person name="Shetty J."/>
            <person name="Shvartsbeyn A."/>
            <person name="Gebregeorgis E."/>
            <person name="Geer K."/>
            <person name="Tsegaye G."/>
            <person name="Malek J."/>
            <person name="Ayodeji B."/>
            <person name="Shatsman S."/>
            <person name="McLeod M.P."/>
            <person name="Smajs D."/>
            <person name="Howell J.K."/>
            <person name="Pal S."/>
            <person name="Amin A."/>
            <person name="Vashisth P."/>
            <person name="McNeill T.Z."/>
            <person name="Xiang Q."/>
            <person name="Sodergren E."/>
            <person name="Baca E."/>
            <person name="Weinstock G.M."/>
            <person name="Norris S.J."/>
            <person name="Fraser C.M."/>
            <person name="Paulsen I.T."/>
        </authorList>
    </citation>
    <scope>NUCLEOTIDE SEQUENCE [LARGE SCALE GENOMIC DNA]</scope>
    <source>
        <strain evidence="3">ATCC 35405 / DSM 14222 / CIP 103919 / JCM 8153 / KCTC 15104</strain>
    </source>
</reference>
<feature type="transmembrane region" description="Helical" evidence="1">
    <location>
        <begin position="20"/>
        <end position="39"/>
    </location>
</feature>
<organism evidence="2 3">
    <name type="scientific">Treponema denticola (strain ATCC 35405 / DSM 14222 / CIP 103919 / JCM 8153 / KCTC 15104)</name>
    <dbReference type="NCBI Taxonomy" id="243275"/>
    <lineage>
        <taxon>Bacteria</taxon>
        <taxon>Pseudomonadati</taxon>
        <taxon>Spirochaetota</taxon>
        <taxon>Spirochaetia</taxon>
        <taxon>Spirochaetales</taxon>
        <taxon>Treponemataceae</taxon>
        <taxon>Treponema</taxon>
    </lineage>
</organism>
<keyword evidence="1" id="KW-0472">Membrane</keyword>
<keyword evidence="1" id="KW-0812">Transmembrane</keyword>
<dbReference type="PATRIC" id="fig|243275.7.peg.447"/>
<gene>
    <name evidence="2" type="ordered locus">TDE_0461</name>
</gene>
<name>Q73QI2_TREDE</name>
<keyword evidence="3" id="KW-1185">Reference proteome</keyword>
<proteinExistence type="predicted"/>
<dbReference type="HOGENOM" id="CLU_2940466_0_0_12"/>
<sequence>MMKKSFNFLHMPSLFLRLPVKVYLKDFFLSIFLSLTFELRNIRFYKKKAARKGGERAACE</sequence>
<evidence type="ECO:0000313" key="3">
    <source>
        <dbReference type="Proteomes" id="UP000008212"/>
    </source>
</evidence>
<keyword evidence="1" id="KW-1133">Transmembrane helix</keyword>